<keyword evidence="2" id="KW-0238">DNA-binding</keyword>
<evidence type="ECO:0000256" key="1">
    <source>
        <dbReference type="ARBA" id="ARBA00023015"/>
    </source>
</evidence>
<dbReference type="Proteomes" id="UP001629214">
    <property type="component" value="Unassembled WGS sequence"/>
</dbReference>
<dbReference type="RefSeq" id="WP_408167277.1">
    <property type="nucleotide sequence ID" value="NZ_JAQQFR010000004.1"/>
</dbReference>
<dbReference type="PROSITE" id="PS01117">
    <property type="entry name" value="HTH_MARR_1"/>
    <property type="match status" value="1"/>
</dbReference>
<evidence type="ECO:0000259" key="4">
    <source>
        <dbReference type="PROSITE" id="PS50995"/>
    </source>
</evidence>
<evidence type="ECO:0000256" key="3">
    <source>
        <dbReference type="ARBA" id="ARBA00023163"/>
    </source>
</evidence>
<dbReference type="PRINTS" id="PR00598">
    <property type="entry name" value="HTHMARR"/>
</dbReference>
<dbReference type="SMART" id="SM00347">
    <property type="entry name" value="HTH_MARR"/>
    <property type="match status" value="1"/>
</dbReference>
<dbReference type="InterPro" id="IPR023187">
    <property type="entry name" value="Tscrpt_reg_MarR-type_CS"/>
</dbReference>
<keyword evidence="6" id="KW-1185">Reference proteome</keyword>
<comment type="caution">
    <text evidence="5">The sequence shown here is derived from an EMBL/GenBank/DDBJ whole genome shotgun (WGS) entry which is preliminary data.</text>
</comment>
<feature type="domain" description="HTH marR-type" evidence="4">
    <location>
        <begin position="4"/>
        <end position="143"/>
    </location>
</feature>
<reference evidence="5 6" key="1">
    <citation type="journal article" date="2024" name="Chem. Sci.">
        <title>Discovery of megapolipeptins by genome mining of a Burkholderiales bacteria collection.</title>
        <authorList>
            <person name="Paulo B.S."/>
            <person name="Recchia M.J.J."/>
            <person name="Lee S."/>
            <person name="Fergusson C.H."/>
            <person name="Romanowski S.B."/>
            <person name="Hernandez A."/>
            <person name="Krull N."/>
            <person name="Liu D.Y."/>
            <person name="Cavanagh H."/>
            <person name="Bos A."/>
            <person name="Gray C.A."/>
            <person name="Murphy B.T."/>
            <person name="Linington R.G."/>
            <person name="Eustaquio A.S."/>
        </authorList>
    </citation>
    <scope>NUCLEOTIDE SEQUENCE [LARGE SCALE GENOMIC DNA]</scope>
    <source>
        <strain evidence="5 6">RL21-008-BIB-B</strain>
    </source>
</reference>
<protein>
    <submittedName>
        <fullName evidence="5">MarR family transcriptional regulator</fullName>
    </submittedName>
</protein>
<sequence>MSNSFTLASENVEAGEALRDFYLTSQRTLNRLMAAQGASFAKTKMMIFIHRQGKVRSTDLVEAFGFAPRTITEAVDAMEKDGLVERVADVTDRRVKHISLTAAGVEVVQLTEPIRKRFTDQLFEVLDPAEKKQLAQLIGRLNVRLRELGEEGDEPGNNNNNNDSGCT</sequence>
<evidence type="ECO:0000313" key="6">
    <source>
        <dbReference type="Proteomes" id="UP001629214"/>
    </source>
</evidence>
<dbReference type="InterPro" id="IPR036388">
    <property type="entry name" value="WH-like_DNA-bd_sf"/>
</dbReference>
<dbReference type="InterPro" id="IPR036390">
    <property type="entry name" value="WH_DNA-bd_sf"/>
</dbReference>
<accession>A0ABW8Z5R3</accession>
<dbReference type="InterPro" id="IPR000835">
    <property type="entry name" value="HTH_MarR-typ"/>
</dbReference>
<dbReference type="EMBL" id="JAQQFR010000004">
    <property type="protein sequence ID" value="MFL9878379.1"/>
    <property type="molecule type" value="Genomic_DNA"/>
</dbReference>
<dbReference type="PANTHER" id="PTHR42756:SF1">
    <property type="entry name" value="TRANSCRIPTIONAL REPRESSOR OF EMRAB OPERON"/>
    <property type="match status" value="1"/>
</dbReference>
<evidence type="ECO:0000313" key="5">
    <source>
        <dbReference type="EMBL" id="MFL9878379.1"/>
    </source>
</evidence>
<dbReference type="PROSITE" id="PS50995">
    <property type="entry name" value="HTH_MARR_2"/>
    <property type="match status" value="1"/>
</dbReference>
<dbReference type="Pfam" id="PF01047">
    <property type="entry name" value="MarR"/>
    <property type="match status" value="1"/>
</dbReference>
<name>A0ABW8Z5R3_9BURK</name>
<organism evidence="5 6">
    <name type="scientific">Herbaspirillum rhizosphaerae</name>
    <dbReference type="NCBI Taxonomy" id="346179"/>
    <lineage>
        <taxon>Bacteria</taxon>
        <taxon>Pseudomonadati</taxon>
        <taxon>Pseudomonadota</taxon>
        <taxon>Betaproteobacteria</taxon>
        <taxon>Burkholderiales</taxon>
        <taxon>Oxalobacteraceae</taxon>
        <taxon>Herbaspirillum</taxon>
    </lineage>
</organism>
<dbReference type="Gene3D" id="1.10.10.10">
    <property type="entry name" value="Winged helix-like DNA-binding domain superfamily/Winged helix DNA-binding domain"/>
    <property type="match status" value="1"/>
</dbReference>
<proteinExistence type="predicted"/>
<gene>
    <name evidence="5" type="ORF">PQR63_08305</name>
</gene>
<dbReference type="PANTHER" id="PTHR42756">
    <property type="entry name" value="TRANSCRIPTIONAL REGULATOR, MARR"/>
    <property type="match status" value="1"/>
</dbReference>
<keyword evidence="3" id="KW-0804">Transcription</keyword>
<evidence type="ECO:0000256" key="2">
    <source>
        <dbReference type="ARBA" id="ARBA00023125"/>
    </source>
</evidence>
<keyword evidence="1" id="KW-0805">Transcription regulation</keyword>
<dbReference type="SUPFAM" id="SSF46785">
    <property type="entry name" value="Winged helix' DNA-binding domain"/>
    <property type="match status" value="1"/>
</dbReference>